<dbReference type="PIRSF" id="PIRSF019587">
    <property type="entry name" value="PGPase"/>
    <property type="match status" value="1"/>
</dbReference>
<evidence type="ECO:0000259" key="1">
    <source>
        <dbReference type="Pfam" id="PF04608"/>
    </source>
</evidence>
<proteinExistence type="predicted"/>
<dbReference type="Gene3D" id="1.10.3760.10">
    <property type="entry name" value="PgpA-like"/>
    <property type="match status" value="1"/>
</dbReference>
<evidence type="ECO:0000313" key="2">
    <source>
        <dbReference type="EMBL" id="ACO36986.1"/>
    </source>
</evidence>
<organism evidence="2 3">
    <name type="scientific">Lactobacillus phage Lb338-1</name>
    <dbReference type="NCBI Taxonomy" id="2892342"/>
    <lineage>
        <taxon>Viruses</taxon>
        <taxon>Duplodnaviria</taxon>
        <taxon>Heunggongvirae</taxon>
        <taxon>Uroviricota</taxon>
        <taxon>Caudoviricetes</taxon>
        <taxon>Herelleviridae</taxon>
        <taxon>Mooreparkvirus</taxon>
        <taxon>Mooreparkvirus Lb3381</taxon>
    </lineage>
</organism>
<dbReference type="InterPro" id="IPR036681">
    <property type="entry name" value="PgpA-like_sf"/>
</dbReference>
<dbReference type="InterPro" id="IPR007686">
    <property type="entry name" value="YutG/PgpA"/>
</dbReference>
<reference evidence="2 3" key="1">
    <citation type="journal article" date="2009" name="Gene">
        <title>Genome of a virulent bacteriophage Lb338-1 that lyses the probiotic Lactobacillus paracasei cheese strain.</title>
        <authorList>
            <person name="Alemayehu D."/>
            <person name="Ross R.P."/>
            <person name="O'Sullivan O."/>
            <person name="Coffey A."/>
            <person name="Stanton C."/>
            <person name="Fitzgerald G.F."/>
            <person name="McAuliffe O."/>
        </authorList>
    </citation>
    <scope>NUCLEOTIDE SEQUENCE [LARGE SCALE GENOMIC DNA]</scope>
    <source>
        <strain evidence="2">Lb338-1</strain>
    </source>
</reference>
<dbReference type="OrthoDB" id="35569at10239"/>
<dbReference type="EMBL" id="FJ822135">
    <property type="protein sequence ID" value="ACO36986.1"/>
    <property type="molecule type" value="Genomic_DNA"/>
</dbReference>
<dbReference type="GO" id="GO:0006629">
    <property type="term" value="P:lipid metabolic process"/>
    <property type="evidence" value="ECO:0007669"/>
    <property type="project" value="InterPro"/>
</dbReference>
<gene>
    <name evidence="2" type="ORF">lb338_phage_65</name>
</gene>
<sequence length="180" mass="19899">MLKLCLIAFVRRTKMSKRDKYPDSDARKFVLGGLKYKGITLKDIAKIAYGLEKDYVNGLTLGMCKDAVNKVLDKRDVLSLCMTGLELDRLAEHNLLKEPLLSIVKNDLGLFSVDEVFGSAICNLFFTIAVTNYGFIDKKKIGKVKDLDESKEHCNTFIDDLVGAIAAAAAAKIAHDHNGD</sequence>
<dbReference type="SUPFAM" id="SSF101307">
    <property type="entry name" value="YutG-like"/>
    <property type="match status" value="1"/>
</dbReference>
<accession>C1KFH5</accession>
<feature type="domain" description="YutG/PgpA" evidence="1">
    <location>
        <begin position="65"/>
        <end position="175"/>
    </location>
</feature>
<dbReference type="RefSeq" id="YP_002790744.1">
    <property type="nucleotide sequence ID" value="NC_012530.1"/>
</dbReference>
<dbReference type="GO" id="GO:0008962">
    <property type="term" value="F:phosphatidylglycerophosphatase activity"/>
    <property type="evidence" value="ECO:0007669"/>
    <property type="project" value="InterPro"/>
</dbReference>
<dbReference type="GeneID" id="7750920"/>
<keyword evidence="3" id="KW-1185">Reference proteome</keyword>
<evidence type="ECO:0000313" key="3">
    <source>
        <dbReference type="Proteomes" id="UP000001878"/>
    </source>
</evidence>
<protein>
    <submittedName>
        <fullName evidence="2">Low temp. requirement C protein</fullName>
    </submittedName>
</protein>
<dbReference type="Proteomes" id="UP000001878">
    <property type="component" value="Segment"/>
</dbReference>
<name>C1KFH5_9CAUD</name>
<dbReference type="Pfam" id="PF04608">
    <property type="entry name" value="PgpA"/>
    <property type="match status" value="1"/>
</dbReference>
<dbReference type="InterPro" id="IPR026038">
    <property type="entry name" value="Put_PGPase"/>
</dbReference>
<dbReference type="KEGG" id="vg:7750920"/>